<protein>
    <submittedName>
        <fullName evidence="1">Uncharacterized protein</fullName>
    </submittedName>
</protein>
<name>A0A4Y2JQW3_ARAVE</name>
<evidence type="ECO:0000313" key="1">
    <source>
        <dbReference type="EMBL" id="GBM91868.1"/>
    </source>
</evidence>
<sequence length="78" mass="8716">MPQFYTSNILPPGGTTNKWMRSRRISKWVVAPGRVYSNGGSVSPLSSDSKFSIPFPEYLLPEPLLCGTFLEFCCSIVR</sequence>
<dbReference type="Proteomes" id="UP000499080">
    <property type="component" value="Unassembled WGS sequence"/>
</dbReference>
<organism evidence="1 2">
    <name type="scientific">Araneus ventricosus</name>
    <name type="common">Orbweaver spider</name>
    <name type="synonym">Epeira ventricosa</name>
    <dbReference type="NCBI Taxonomy" id="182803"/>
    <lineage>
        <taxon>Eukaryota</taxon>
        <taxon>Metazoa</taxon>
        <taxon>Ecdysozoa</taxon>
        <taxon>Arthropoda</taxon>
        <taxon>Chelicerata</taxon>
        <taxon>Arachnida</taxon>
        <taxon>Araneae</taxon>
        <taxon>Araneomorphae</taxon>
        <taxon>Entelegynae</taxon>
        <taxon>Araneoidea</taxon>
        <taxon>Araneidae</taxon>
        <taxon>Araneus</taxon>
    </lineage>
</organism>
<dbReference type="AlphaFoldDB" id="A0A4Y2JQW3"/>
<accession>A0A4Y2JQW3</accession>
<reference evidence="1 2" key="1">
    <citation type="journal article" date="2019" name="Sci. Rep.">
        <title>Orb-weaving spider Araneus ventricosus genome elucidates the spidroin gene catalogue.</title>
        <authorList>
            <person name="Kono N."/>
            <person name="Nakamura H."/>
            <person name="Ohtoshi R."/>
            <person name="Moran D.A.P."/>
            <person name="Shinohara A."/>
            <person name="Yoshida Y."/>
            <person name="Fujiwara M."/>
            <person name="Mori M."/>
            <person name="Tomita M."/>
            <person name="Arakawa K."/>
        </authorList>
    </citation>
    <scope>NUCLEOTIDE SEQUENCE [LARGE SCALE GENOMIC DNA]</scope>
</reference>
<evidence type="ECO:0000313" key="2">
    <source>
        <dbReference type="Proteomes" id="UP000499080"/>
    </source>
</evidence>
<gene>
    <name evidence="1" type="ORF">AVEN_3503_1</name>
</gene>
<comment type="caution">
    <text evidence="1">The sequence shown here is derived from an EMBL/GenBank/DDBJ whole genome shotgun (WGS) entry which is preliminary data.</text>
</comment>
<keyword evidence="2" id="KW-1185">Reference proteome</keyword>
<proteinExistence type="predicted"/>
<dbReference type="EMBL" id="BGPR01003739">
    <property type="protein sequence ID" value="GBM91868.1"/>
    <property type="molecule type" value="Genomic_DNA"/>
</dbReference>